<evidence type="ECO:0000313" key="7">
    <source>
        <dbReference type="EMBL" id="MFD1678160.1"/>
    </source>
</evidence>
<dbReference type="PROSITE" id="PS50889">
    <property type="entry name" value="S4"/>
    <property type="match status" value="1"/>
</dbReference>
<dbReference type="Proteomes" id="UP001597079">
    <property type="component" value="Unassembled WGS sequence"/>
</dbReference>
<keyword evidence="8" id="KW-1185">Reference proteome</keyword>
<dbReference type="SUPFAM" id="SSF55120">
    <property type="entry name" value="Pseudouridine synthase"/>
    <property type="match status" value="1"/>
</dbReference>
<name>A0ABW4JSV1_9BACL</name>
<reference evidence="8" key="1">
    <citation type="journal article" date="2019" name="Int. J. Syst. Evol. Microbiol.">
        <title>The Global Catalogue of Microorganisms (GCM) 10K type strain sequencing project: providing services to taxonomists for standard genome sequencing and annotation.</title>
        <authorList>
            <consortium name="The Broad Institute Genomics Platform"/>
            <consortium name="The Broad Institute Genome Sequencing Center for Infectious Disease"/>
            <person name="Wu L."/>
            <person name="Ma J."/>
        </authorList>
    </citation>
    <scope>NUCLEOTIDE SEQUENCE [LARGE SCALE GENOMIC DNA]</scope>
    <source>
        <strain evidence="8">CGMCC 1.12286</strain>
    </source>
</reference>
<dbReference type="RefSeq" id="WP_377946175.1">
    <property type="nucleotide sequence ID" value="NZ_JBHUCX010000101.1"/>
</dbReference>
<keyword evidence="4" id="KW-0694">RNA-binding</keyword>
<accession>A0ABW4JSV1</accession>
<dbReference type="Pfam" id="PF00849">
    <property type="entry name" value="PseudoU_synth_2"/>
    <property type="match status" value="1"/>
</dbReference>
<dbReference type="InterPro" id="IPR020103">
    <property type="entry name" value="PsdUridine_synth_cat_dom_sf"/>
</dbReference>
<dbReference type="EC" id="5.4.99.-" evidence="5"/>
<dbReference type="InterPro" id="IPR006225">
    <property type="entry name" value="PsdUridine_synth_RluC/D"/>
</dbReference>
<evidence type="ECO:0000313" key="8">
    <source>
        <dbReference type="Proteomes" id="UP001597079"/>
    </source>
</evidence>
<dbReference type="InterPro" id="IPR006145">
    <property type="entry name" value="PsdUridine_synth_RsuA/RluA"/>
</dbReference>
<dbReference type="Gene3D" id="3.30.2350.10">
    <property type="entry name" value="Pseudouridine synthase"/>
    <property type="match status" value="1"/>
</dbReference>
<comment type="function">
    <text evidence="5">Responsible for synthesis of pseudouridine from uracil.</text>
</comment>
<evidence type="ECO:0000256" key="5">
    <source>
        <dbReference type="RuleBase" id="RU362028"/>
    </source>
</evidence>
<gene>
    <name evidence="7" type="ORF">ACFSB2_26175</name>
</gene>
<evidence type="ECO:0000256" key="1">
    <source>
        <dbReference type="ARBA" id="ARBA00000073"/>
    </source>
</evidence>
<protein>
    <recommendedName>
        <fullName evidence="5">Pseudouridine synthase</fullName>
        <ecNumber evidence="5">5.4.99.-</ecNumber>
    </recommendedName>
</protein>
<evidence type="ECO:0000256" key="3">
    <source>
        <dbReference type="ARBA" id="ARBA00023235"/>
    </source>
</evidence>
<dbReference type="InterPro" id="IPR050188">
    <property type="entry name" value="RluA_PseudoU_synthase"/>
</dbReference>
<dbReference type="Gene3D" id="3.10.290.10">
    <property type="entry name" value="RNA-binding S4 domain"/>
    <property type="match status" value="1"/>
</dbReference>
<dbReference type="InterPro" id="IPR006224">
    <property type="entry name" value="PsdUridine_synth_RluA-like_CS"/>
</dbReference>
<dbReference type="PANTHER" id="PTHR21600:SF44">
    <property type="entry name" value="RIBOSOMAL LARGE SUBUNIT PSEUDOURIDINE SYNTHASE D"/>
    <property type="match status" value="1"/>
</dbReference>
<comment type="catalytic activity">
    <reaction evidence="1 5">
        <text>a uridine in RNA = a pseudouridine in RNA</text>
        <dbReference type="Rhea" id="RHEA:48348"/>
        <dbReference type="Rhea" id="RHEA-COMP:12068"/>
        <dbReference type="Rhea" id="RHEA-COMP:12069"/>
        <dbReference type="ChEBI" id="CHEBI:65314"/>
        <dbReference type="ChEBI" id="CHEBI:65315"/>
    </reaction>
</comment>
<dbReference type="PROSITE" id="PS01129">
    <property type="entry name" value="PSI_RLU"/>
    <property type="match status" value="1"/>
</dbReference>
<dbReference type="CDD" id="cd02869">
    <property type="entry name" value="PseudoU_synth_RluA_like"/>
    <property type="match status" value="1"/>
</dbReference>
<keyword evidence="3 5" id="KW-0413">Isomerase</keyword>
<comment type="similarity">
    <text evidence="2 5">Belongs to the pseudouridine synthase RluA family.</text>
</comment>
<dbReference type="NCBIfam" id="TIGR00005">
    <property type="entry name" value="rluA_subfam"/>
    <property type="match status" value="1"/>
</dbReference>
<dbReference type="PANTHER" id="PTHR21600">
    <property type="entry name" value="MITOCHONDRIAL RNA PSEUDOURIDINE SYNTHASE"/>
    <property type="match status" value="1"/>
</dbReference>
<dbReference type="CDD" id="cd00165">
    <property type="entry name" value="S4"/>
    <property type="match status" value="1"/>
</dbReference>
<dbReference type="SUPFAM" id="SSF55174">
    <property type="entry name" value="Alpha-L RNA-binding motif"/>
    <property type="match status" value="1"/>
</dbReference>
<dbReference type="InterPro" id="IPR036986">
    <property type="entry name" value="S4_RNA-bd_sf"/>
</dbReference>
<organism evidence="7 8">
    <name type="scientific">Alicyclobacillus fodiniaquatilis</name>
    <dbReference type="NCBI Taxonomy" id="1661150"/>
    <lineage>
        <taxon>Bacteria</taxon>
        <taxon>Bacillati</taxon>
        <taxon>Bacillota</taxon>
        <taxon>Bacilli</taxon>
        <taxon>Bacillales</taxon>
        <taxon>Alicyclobacillaceae</taxon>
        <taxon>Alicyclobacillus</taxon>
    </lineage>
</organism>
<proteinExistence type="inferred from homology"/>
<sequence>MQKQPIFHVREEAHLLPFLLEKYPGKGRNKVKSLLTRGQVMVGNRVVTRHDHLLAAGDKVTILQTGSVQGREAMAGVKIIYEDESLLVINKPPRLLSIATDEEKERTAYRILNEYVQERNPRARLFIVHRLDRDTSGLMMFAKSEAVKNQLQDHWKDVILERSYVALVEGAVEEKQSTIKTWLKESSTKTMYVSQPGDGVVAITHYQVIERTSEYSLLAVQLETGRKNQIRVHMQSIGHSVVGDKRYGSRKNPIARLGLHAQILAFKHPITGETLRFETKIPNQFQRVLHENKHS</sequence>
<evidence type="ECO:0000256" key="4">
    <source>
        <dbReference type="PROSITE-ProRule" id="PRU00182"/>
    </source>
</evidence>
<dbReference type="EMBL" id="JBHUCX010000101">
    <property type="protein sequence ID" value="MFD1678160.1"/>
    <property type="molecule type" value="Genomic_DNA"/>
</dbReference>
<evidence type="ECO:0000259" key="6">
    <source>
        <dbReference type="Pfam" id="PF00849"/>
    </source>
</evidence>
<comment type="caution">
    <text evidence="7">The sequence shown here is derived from an EMBL/GenBank/DDBJ whole genome shotgun (WGS) entry which is preliminary data.</text>
</comment>
<evidence type="ECO:0000256" key="2">
    <source>
        <dbReference type="ARBA" id="ARBA00010876"/>
    </source>
</evidence>
<feature type="domain" description="Pseudouridine synthase RsuA/RluA-like" evidence="6">
    <location>
        <begin position="86"/>
        <end position="236"/>
    </location>
</feature>